<dbReference type="Gene3D" id="1.20.1250.20">
    <property type="entry name" value="MFS general substrate transporter like domains"/>
    <property type="match status" value="2"/>
</dbReference>
<dbReference type="InterPro" id="IPR020846">
    <property type="entry name" value="MFS_dom"/>
</dbReference>
<evidence type="ECO:0000313" key="9">
    <source>
        <dbReference type="EMBL" id="AMY09695.1"/>
    </source>
</evidence>
<evidence type="ECO:0000313" key="10">
    <source>
        <dbReference type="Proteomes" id="UP000076079"/>
    </source>
</evidence>
<dbReference type="EMBL" id="CP015136">
    <property type="protein sequence ID" value="AMY09695.1"/>
    <property type="molecule type" value="Genomic_DNA"/>
</dbReference>
<evidence type="ECO:0000256" key="5">
    <source>
        <dbReference type="ARBA" id="ARBA00022989"/>
    </source>
</evidence>
<evidence type="ECO:0000256" key="4">
    <source>
        <dbReference type="ARBA" id="ARBA00022692"/>
    </source>
</evidence>
<dbReference type="GO" id="GO:0015213">
    <property type="term" value="F:uridine transmembrane transporter activity"/>
    <property type="evidence" value="ECO:0007669"/>
    <property type="project" value="TreeGrafter"/>
</dbReference>
<dbReference type="PROSITE" id="PS50850">
    <property type="entry name" value="MFS"/>
    <property type="match status" value="1"/>
</dbReference>
<evidence type="ECO:0000256" key="3">
    <source>
        <dbReference type="ARBA" id="ARBA00022475"/>
    </source>
</evidence>
<feature type="domain" description="Major facilitator superfamily (MFS) profile" evidence="8">
    <location>
        <begin position="200"/>
        <end position="403"/>
    </location>
</feature>
<evidence type="ECO:0000256" key="7">
    <source>
        <dbReference type="SAM" id="Phobius"/>
    </source>
</evidence>
<organism evidence="9 10">
    <name type="scientific">Luteitalea pratensis</name>
    <dbReference type="NCBI Taxonomy" id="1855912"/>
    <lineage>
        <taxon>Bacteria</taxon>
        <taxon>Pseudomonadati</taxon>
        <taxon>Acidobacteriota</taxon>
        <taxon>Vicinamibacteria</taxon>
        <taxon>Vicinamibacterales</taxon>
        <taxon>Vicinamibacteraceae</taxon>
        <taxon>Luteitalea</taxon>
    </lineage>
</organism>
<keyword evidence="6 7" id="KW-0472">Membrane</keyword>
<accession>A0A143PM68</accession>
<evidence type="ECO:0000259" key="8">
    <source>
        <dbReference type="PROSITE" id="PS50850"/>
    </source>
</evidence>
<keyword evidence="10" id="KW-1185">Reference proteome</keyword>
<dbReference type="PATRIC" id="fig|1813736.3.peg.3111"/>
<feature type="transmembrane region" description="Helical" evidence="7">
    <location>
        <begin position="12"/>
        <end position="31"/>
    </location>
</feature>
<reference evidence="9 10" key="1">
    <citation type="journal article" date="2016" name="Genome Announc.">
        <title>First Complete Genome Sequence of a Subdivision 6 Acidobacterium Strain.</title>
        <authorList>
            <person name="Huang S."/>
            <person name="Vieira S."/>
            <person name="Bunk B."/>
            <person name="Riedel T."/>
            <person name="Sproer C."/>
            <person name="Overmann J."/>
        </authorList>
    </citation>
    <scope>NUCLEOTIDE SEQUENCE [LARGE SCALE GENOMIC DNA]</scope>
    <source>
        <strain evidence="10">DSM 100886 HEG_-6_39</strain>
    </source>
</reference>
<feature type="transmembrane region" description="Helical" evidence="7">
    <location>
        <begin position="73"/>
        <end position="91"/>
    </location>
</feature>
<keyword evidence="4 7" id="KW-0812">Transmembrane</keyword>
<comment type="subcellular location">
    <subcellularLocation>
        <location evidence="1">Cell membrane</location>
        <topology evidence="1">Multi-pass membrane protein</topology>
    </subcellularLocation>
</comment>
<feature type="transmembrane region" description="Helical" evidence="7">
    <location>
        <begin position="132"/>
        <end position="153"/>
    </location>
</feature>
<gene>
    <name evidence="9" type="primary">yegT_2</name>
    <name evidence="9" type="ORF">LuPra_02919</name>
</gene>
<dbReference type="GO" id="GO:0015212">
    <property type="term" value="F:cytidine transmembrane transporter activity"/>
    <property type="evidence" value="ECO:0007669"/>
    <property type="project" value="TreeGrafter"/>
</dbReference>
<dbReference type="PANTHER" id="PTHR23522">
    <property type="entry name" value="BLL5896 PROTEIN"/>
    <property type="match status" value="1"/>
</dbReference>
<feature type="transmembrane region" description="Helical" evidence="7">
    <location>
        <begin position="43"/>
        <end position="61"/>
    </location>
</feature>
<dbReference type="AlphaFoldDB" id="A0A143PM68"/>
<feature type="transmembrane region" description="Helical" evidence="7">
    <location>
        <begin position="97"/>
        <end position="120"/>
    </location>
</feature>
<feature type="transmembrane region" description="Helical" evidence="7">
    <location>
        <begin position="208"/>
        <end position="227"/>
    </location>
</feature>
<feature type="transmembrane region" description="Helical" evidence="7">
    <location>
        <begin position="295"/>
        <end position="320"/>
    </location>
</feature>
<feature type="transmembrane region" description="Helical" evidence="7">
    <location>
        <begin position="332"/>
        <end position="353"/>
    </location>
</feature>
<keyword evidence="5 7" id="KW-1133">Transmembrane helix</keyword>
<evidence type="ECO:0000256" key="1">
    <source>
        <dbReference type="ARBA" id="ARBA00004651"/>
    </source>
</evidence>
<name>A0A143PM68_LUTPR</name>
<dbReference type="RefSeq" id="WP_110171424.1">
    <property type="nucleotide sequence ID" value="NZ_CP015136.1"/>
</dbReference>
<sequence>MPIAVRLKLSLLMFLQYFIWGTWYVTMGPYLNETLKFSGPQQGLAYGATALAAIVSPFFVGMVADRFFATEKILAVLHLVGGLLLFYVSTLDSFSTFYPVLLIYTLCYMPTLALANSLSFRQMKDPGKEFPGIRVLGTIGWIVAGYAIAVLGFGTSAGMFQAAAAASIALGLYSFALPHTPPTSVGHAVTMRDILGLDALALMKERSFLIFVLGSFLICIPLQFYYGLAGTFLSEIGVANVSSKMTLGQWSEIGFMLLMPFFFVRLGVKWMLIVGMIAWTVRYTLFALGDAGAGMWMLYVGILLHGICYDFFFVTGQIYVDKKAPAHLRGAAQGFIAFVTLGVGMFIGSLVFGPVVDAYKLVDASGVVSHTWSAIWVFPAAAALLVLVLFAAMFNDRVATEAK</sequence>
<keyword evidence="3" id="KW-1003">Cell membrane</keyword>
<dbReference type="KEGG" id="abac:LuPra_02919"/>
<evidence type="ECO:0000256" key="2">
    <source>
        <dbReference type="ARBA" id="ARBA00022448"/>
    </source>
</evidence>
<feature type="transmembrane region" description="Helical" evidence="7">
    <location>
        <begin position="159"/>
        <end position="177"/>
    </location>
</feature>
<feature type="transmembrane region" description="Helical" evidence="7">
    <location>
        <begin position="373"/>
        <end position="394"/>
    </location>
</feature>
<feature type="transmembrane region" description="Helical" evidence="7">
    <location>
        <begin position="271"/>
        <end position="289"/>
    </location>
</feature>
<dbReference type="Proteomes" id="UP000076079">
    <property type="component" value="Chromosome"/>
</dbReference>
<dbReference type="Pfam" id="PF03825">
    <property type="entry name" value="Nuc_H_symport"/>
    <property type="match status" value="1"/>
</dbReference>
<evidence type="ECO:0000256" key="6">
    <source>
        <dbReference type="ARBA" id="ARBA00023136"/>
    </source>
</evidence>
<dbReference type="GO" id="GO:0005886">
    <property type="term" value="C:plasma membrane"/>
    <property type="evidence" value="ECO:0007669"/>
    <property type="project" value="UniProtKB-SubCell"/>
</dbReference>
<reference evidence="10" key="2">
    <citation type="submission" date="2016-04" db="EMBL/GenBank/DDBJ databases">
        <title>First Complete Genome Sequence of a Subdivision 6 Acidobacterium.</title>
        <authorList>
            <person name="Huang S."/>
            <person name="Vieira S."/>
            <person name="Bunk B."/>
            <person name="Riedel T."/>
            <person name="Sproeer C."/>
            <person name="Overmann J."/>
        </authorList>
    </citation>
    <scope>NUCLEOTIDE SEQUENCE [LARGE SCALE GENOMIC DNA]</scope>
    <source>
        <strain evidence="10">DSM 100886 HEG_-6_39</strain>
    </source>
</reference>
<proteinExistence type="predicted"/>
<dbReference type="STRING" id="1855912.LuPra_02919"/>
<keyword evidence="2" id="KW-0813">Transport</keyword>
<dbReference type="CDD" id="cd06177">
    <property type="entry name" value="MFS_NHS"/>
    <property type="match status" value="1"/>
</dbReference>
<dbReference type="SUPFAM" id="SSF103473">
    <property type="entry name" value="MFS general substrate transporter"/>
    <property type="match status" value="1"/>
</dbReference>
<feature type="transmembrane region" description="Helical" evidence="7">
    <location>
        <begin position="247"/>
        <end position="264"/>
    </location>
</feature>
<dbReference type="InterPro" id="IPR004740">
    <property type="entry name" value="Nuc_H_symport"/>
</dbReference>
<protein>
    <submittedName>
        <fullName evidence="9">Nucleoside transporter YegT</fullName>
    </submittedName>
</protein>
<dbReference type="PANTHER" id="PTHR23522:SF4">
    <property type="entry name" value="NUCLEOSIDE PERMEASE NUPG-RELATED"/>
    <property type="match status" value="1"/>
</dbReference>
<dbReference type="OrthoDB" id="9783013at2"/>
<dbReference type="InterPro" id="IPR036259">
    <property type="entry name" value="MFS_trans_sf"/>
</dbReference>